<dbReference type="InterPro" id="IPR003593">
    <property type="entry name" value="AAA+_ATPase"/>
</dbReference>
<feature type="region of interest" description="Disordered" evidence="4">
    <location>
        <begin position="205"/>
        <end position="275"/>
    </location>
</feature>
<dbReference type="CDD" id="cd19509">
    <property type="entry name" value="RecA-like_VPS4-like"/>
    <property type="match status" value="1"/>
</dbReference>
<feature type="region of interest" description="Disordered" evidence="4">
    <location>
        <begin position="92"/>
        <end position="163"/>
    </location>
</feature>
<protein>
    <recommendedName>
        <fullName evidence="5">AAA+ ATPase domain-containing protein</fullName>
    </recommendedName>
</protein>
<gene>
    <name evidence="6" type="ORF">G7K_2384-t1</name>
</gene>
<evidence type="ECO:0000256" key="1">
    <source>
        <dbReference type="ARBA" id="ARBA00006914"/>
    </source>
</evidence>
<evidence type="ECO:0000256" key="4">
    <source>
        <dbReference type="SAM" id="MobiDB-lite"/>
    </source>
</evidence>
<evidence type="ECO:0000256" key="2">
    <source>
        <dbReference type="ARBA" id="ARBA00022741"/>
    </source>
</evidence>
<feature type="compositionally biased region" description="Pro residues" evidence="4">
    <location>
        <begin position="258"/>
        <end position="268"/>
    </location>
</feature>
<name>A0A0E9NED1_SAICN</name>
<reference evidence="6 7" key="3">
    <citation type="journal article" date="2015" name="Genome Announc.">
        <title>Draft Genome Sequence of the Archiascomycetous Yeast Saitoella complicata.</title>
        <authorList>
            <person name="Yamauchi K."/>
            <person name="Kondo S."/>
            <person name="Hamamoto M."/>
            <person name="Takahashi Y."/>
            <person name="Ogura Y."/>
            <person name="Hayashi T."/>
            <person name="Nishida H."/>
        </authorList>
    </citation>
    <scope>NUCLEOTIDE SEQUENCE [LARGE SCALE GENOMIC DNA]</scope>
    <source>
        <strain evidence="6 7">NRRL Y-17804</strain>
    </source>
</reference>
<feature type="region of interest" description="Disordered" evidence="4">
    <location>
        <begin position="289"/>
        <end position="430"/>
    </location>
</feature>
<organism evidence="6 7">
    <name type="scientific">Saitoella complicata (strain BCRC 22490 / CBS 7301 / JCM 7358 / NBRC 10748 / NRRL Y-17804)</name>
    <dbReference type="NCBI Taxonomy" id="698492"/>
    <lineage>
        <taxon>Eukaryota</taxon>
        <taxon>Fungi</taxon>
        <taxon>Dikarya</taxon>
        <taxon>Ascomycota</taxon>
        <taxon>Taphrinomycotina</taxon>
        <taxon>Taphrinomycotina incertae sedis</taxon>
        <taxon>Saitoella</taxon>
    </lineage>
</organism>
<feature type="compositionally biased region" description="Low complexity" evidence="4">
    <location>
        <begin position="342"/>
        <end position="359"/>
    </location>
</feature>
<evidence type="ECO:0000259" key="5">
    <source>
        <dbReference type="SMART" id="SM00382"/>
    </source>
</evidence>
<keyword evidence="3" id="KW-0067">ATP-binding</keyword>
<feature type="compositionally biased region" description="Polar residues" evidence="4">
    <location>
        <begin position="205"/>
        <end position="218"/>
    </location>
</feature>
<dbReference type="Pfam" id="PF17862">
    <property type="entry name" value="AAA_lid_3"/>
    <property type="match status" value="1"/>
</dbReference>
<dbReference type="EMBL" id="BACD03000013">
    <property type="protein sequence ID" value="GAO48204.1"/>
    <property type="molecule type" value="Genomic_DNA"/>
</dbReference>
<feature type="compositionally biased region" description="Polar residues" evidence="4">
    <location>
        <begin position="399"/>
        <end position="413"/>
    </location>
</feature>
<dbReference type="Proteomes" id="UP000033140">
    <property type="component" value="Unassembled WGS sequence"/>
</dbReference>
<reference evidence="6 7" key="1">
    <citation type="journal article" date="2011" name="J. Gen. Appl. Microbiol.">
        <title>Draft genome sequencing of the enigmatic yeast Saitoella complicata.</title>
        <authorList>
            <person name="Nishida H."/>
            <person name="Hamamoto M."/>
            <person name="Sugiyama J."/>
        </authorList>
    </citation>
    <scope>NUCLEOTIDE SEQUENCE [LARGE SCALE GENOMIC DNA]</scope>
    <source>
        <strain evidence="6 7">NRRL Y-17804</strain>
    </source>
</reference>
<dbReference type="InterPro" id="IPR003959">
    <property type="entry name" value="ATPase_AAA_core"/>
</dbReference>
<dbReference type="Gene3D" id="1.10.8.60">
    <property type="match status" value="1"/>
</dbReference>
<dbReference type="Gene3D" id="3.40.50.300">
    <property type="entry name" value="P-loop containing nucleotide triphosphate hydrolases"/>
    <property type="match status" value="1"/>
</dbReference>
<reference evidence="6 7" key="2">
    <citation type="journal article" date="2014" name="J. Gen. Appl. Microbiol.">
        <title>The early diverging ascomycetous budding yeast Saitoella complicata has three histone deacetylases belonging to the Clr6, Hos2, and Rpd3 lineages.</title>
        <authorList>
            <person name="Nishida H."/>
            <person name="Matsumoto T."/>
            <person name="Kondo S."/>
            <person name="Hamamoto M."/>
            <person name="Yoshikawa H."/>
        </authorList>
    </citation>
    <scope>NUCLEOTIDE SEQUENCE [LARGE SCALE GENOMIC DNA]</scope>
    <source>
        <strain evidence="6 7">NRRL Y-17804</strain>
    </source>
</reference>
<dbReference type="GO" id="GO:0016887">
    <property type="term" value="F:ATP hydrolysis activity"/>
    <property type="evidence" value="ECO:0007669"/>
    <property type="project" value="InterPro"/>
</dbReference>
<dbReference type="InterPro" id="IPR041569">
    <property type="entry name" value="AAA_lid_3"/>
</dbReference>
<dbReference type="InterPro" id="IPR015415">
    <property type="entry name" value="Spast_Vps4_C"/>
</dbReference>
<dbReference type="OrthoDB" id="10251136at2759"/>
<keyword evidence="7" id="KW-1185">Reference proteome</keyword>
<dbReference type="SUPFAM" id="SSF52540">
    <property type="entry name" value="P-loop containing nucleoside triphosphate hydrolases"/>
    <property type="match status" value="1"/>
</dbReference>
<dbReference type="PROSITE" id="PS00674">
    <property type="entry name" value="AAA"/>
    <property type="match status" value="1"/>
</dbReference>
<feature type="compositionally biased region" description="Polar residues" evidence="4">
    <location>
        <begin position="226"/>
        <end position="250"/>
    </location>
</feature>
<feature type="compositionally biased region" description="Basic residues" evidence="4">
    <location>
        <begin position="324"/>
        <end position="334"/>
    </location>
</feature>
<feature type="domain" description="AAA+ ATPase" evidence="5">
    <location>
        <begin position="495"/>
        <end position="640"/>
    </location>
</feature>
<dbReference type="FunFam" id="3.40.50.300:FF:000093">
    <property type="entry name" value="Fidgetin-like 1"/>
    <property type="match status" value="1"/>
</dbReference>
<dbReference type="STRING" id="698492.A0A0E9NED1"/>
<feature type="compositionally biased region" description="Low complexity" evidence="4">
    <location>
        <begin position="366"/>
        <end position="388"/>
    </location>
</feature>
<dbReference type="FunFam" id="1.10.8.60:FF:000022">
    <property type="entry name" value="Fidgetin like 1"/>
    <property type="match status" value="1"/>
</dbReference>
<comment type="caution">
    <text evidence="6">The sequence shown here is derived from an EMBL/GenBank/DDBJ whole genome shotgun (WGS) entry which is preliminary data.</text>
</comment>
<dbReference type="SMART" id="SM00382">
    <property type="entry name" value="AAA"/>
    <property type="match status" value="1"/>
</dbReference>
<dbReference type="InterPro" id="IPR003960">
    <property type="entry name" value="ATPase_AAA_CS"/>
</dbReference>
<evidence type="ECO:0000313" key="6">
    <source>
        <dbReference type="EMBL" id="GAO48204.1"/>
    </source>
</evidence>
<dbReference type="PANTHER" id="PTHR23074">
    <property type="entry name" value="AAA DOMAIN-CONTAINING"/>
    <property type="match status" value="1"/>
</dbReference>
<dbReference type="Pfam" id="PF00004">
    <property type="entry name" value="AAA"/>
    <property type="match status" value="1"/>
</dbReference>
<dbReference type="InterPro" id="IPR027417">
    <property type="entry name" value="P-loop_NTPase"/>
</dbReference>
<dbReference type="Pfam" id="PF09336">
    <property type="entry name" value="Vps4_C"/>
    <property type="match status" value="1"/>
</dbReference>
<dbReference type="InterPro" id="IPR050304">
    <property type="entry name" value="MT-severing_AAA_ATPase"/>
</dbReference>
<keyword evidence="2" id="KW-0547">Nucleotide-binding</keyword>
<dbReference type="RefSeq" id="XP_019022548.1">
    <property type="nucleotide sequence ID" value="XM_019171321.1"/>
</dbReference>
<dbReference type="PANTHER" id="PTHR23074:SF17">
    <property type="entry name" value="FIDGETIN-LIKE PROTEIN 1"/>
    <property type="match status" value="1"/>
</dbReference>
<sequence length="743" mass="80644">MAHVPQKLLDLEQLYTEALSLAQRGIELEKRNLHEDAQSEFAAAVVMIDSHPTMERYTTRKSADSTMNLYVESLRQTREMCRRHLELIVSSLNRGTAGAPQQRPRSPLPVYPADDRSRPQMPGRQVSGQSLGERAAQYRQTSPDRGQRRLKATMRDGRGPATSKAFPYVGSANQAATLAWQALVPPLPATPRGLAAPNTNSPLYSSPIAATSSRSVATTPAEKAQVQRTDSGNPSPVNNQYFYTPDQRGQNPRVISPTPAPRPRPDPPASTQTSPANIPTLRLVQAQGNALAHQQLPRPLSPHSEAKLALAASHGPPAGGSLRRVGHVHSPPKPRKPDNLSTRTVPTAPPAATTSAAPPYSQVYVTARANPTPSASPSTSSNTPPRTAGAALAGLGVPTNGTPAPSYTSSPDTRNGAAVPGTENTDEMSKEEKVLKSLVGVDENIAKTIMNEIVVKGDPVQWEDIAGLEAAKRALKETVIYPFLRPDLFSGLREPARGMLLFGPPGTGKTMLARAVATQAKSTFFSISASSLTSKYLGESEKLVRALFTVAKAMSPSIIFVDEIDSLMSARKGEGEHESSRRLKTEFLIQWSSLASAAAGNENDEEQPRVLVLAATNLPWDIDEAARRRFVRRQYIPLPEPETRMEQLNHLLRRQKHGLTPEQIAELVELTDGYSGSDITALAKDAAMGPLRSLGEDLLITPRDQIRPMSFDDFKMSLSTVRPSVSKEGLKEFEKWDKEFGSR</sequence>
<comment type="similarity">
    <text evidence="1">Belongs to the AAA ATPase family.</text>
</comment>
<dbReference type="GO" id="GO:0005524">
    <property type="term" value="F:ATP binding"/>
    <property type="evidence" value="ECO:0007669"/>
    <property type="project" value="UniProtKB-KW"/>
</dbReference>
<evidence type="ECO:0000256" key="3">
    <source>
        <dbReference type="ARBA" id="ARBA00022840"/>
    </source>
</evidence>
<proteinExistence type="inferred from homology"/>
<dbReference type="AlphaFoldDB" id="A0A0E9NED1"/>
<accession>A0A0E9NED1</accession>
<evidence type="ECO:0000313" key="7">
    <source>
        <dbReference type="Proteomes" id="UP000033140"/>
    </source>
</evidence>